<dbReference type="eggNOG" id="ENOG50339NS">
    <property type="taxonomic scope" value="Bacteria"/>
</dbReference>
<dbReference type="NCBIfam" id="TIGR02229">
    <property type="entry name" value="caa3_sub_IV"/>
    <property type="match status" value="1"/>
</dbReference>
<dbReference type="OrthoDB" id="7916717at2"/>
<dbReference type="InterPro" id="IPR011743">
    <property type="entry name" value="Caa3_sub_IV"/>
</dbReference>
<evidence type="ECO:0000256" key="4">
    <source>
        <dbReference type="ARBA" id="ARBA00022989"/>
    </source>
</evidence>
<feature type="transmembrane region" description="Helical" evidence="6">
    <location>
        <begin position="41"/>
        <end position="62"/>
    </location>
</feature>
<dbReference type="STRING" id="1238182.C882_0362"/>
<keyword evidence="4 6" id="KW-1133">Transmembrane helix</keyword>
<gene>
    <name evidence="7" type="ORF">C882_0362</name>
</gene>
<evidence type="ECO:0000313" key="7">
    <source>
        <dbReference type="EMBL" id="EKV29540.1"/>
    </source>
</evidence>
<dbReference type="Proteomes" id="UP000009881">
    <property type="component" value="Unassembled WGS sequence"/>
</dbReference>
<keyword evidence="2" id="KW-1003">Cell membrane</keyword>
<comment type="subcellular location">
    <subcellularLocation>
        <location evidence="1">Cell membrane</location>
        <topology evidence="1">Multi-pass membrane protein</topology>
    </subcellularLocation>
</comment>
<organism evidence="7 8">
    <name type="scientific">Caenispirillum salinarum AK4</name>
    <dbReference type="NCBI Taxonomy" id="1238182"/>
    <lineage>
        <taxon>Bacteria</taxon>
        <taxon>Pseudomonadati</taxon>
        <taxon>Pseudomonadota</taxon>
        <taxon>Alphaproteobacteria</taxon>
        <taxon>Rhodospirillales</taxon>
        <taxon>Novispirillaceae</taxon>
        <taxon>Caenispirillum</taxon>
    </lineage>
</organism>
<protein>
    <submittedName>
        <fullName evidence="7">Caa(3)-type oxidase, subunit IV</fullName>
    </submittedName>
</protein>
<keyword evidence="5 6" id="KW-0472">Membrane</keyword>
<keyword evidence="8" id="KW-1185">Reference proteome</keyword>
<dbReference type="GO" id="GO:0005886">
    <property type="term" value="C:plasma membrane"/>
    <property type="evidence" value="ECO:0007669"/>
    <property type="project" value="UniProtKB-SubCell"/>
</dbReference>
<evidence type="ECO:0000256" key="2">
    <source>
        <dbReference type="ARBA" id="ARBA00022475"/>
    </source>
</evidence>
<comment type="caution">
    <text evidence="7">The sequence shown here is derived from an EMBL/GenBank/DDBJ whole genome shotgun (WGS) entry which is preliminary data.</text>
</comment>
<evidence type="ECO:0000256" key="3">
    <source>
        <dbReference type="ARBA" id="ARBA00022692"/>
    </source>
</evidence>
<dbReference type="AlphaFoldDB" id="K9GU99"/>
<sequence length="100" mass="10914">MADGLSDRQARQERRLIVKVYGGLMGLLGLTLAVAMVDLGWGNVVANLSIAVAKTILILWVFMHLREATPMLRLFAVAAVMWVGFLIVLGLSDWMTRGGS</sequence>
<dbReference type="InterPro" id="IPR005171">
    <property type="entry name" value="Cyt_c_oxidase_su4_prok"/>
</dbReference>
<feature type="transmembrane region" description="Helical" evidence="6">
    <location>
        <begin position="74"/>
        <end position="92"/>
    </location>
</feature>
<evidence type="ECO:0000256" key="5">
    <source>
        <dbReference type="ARBA" id="ARBA00023136"/>
    </source>
</evidence>
<reference evidence="7" key="1">
    <citation type="journal article" date="2013" name="Genome Announc.">
        <title>Draft Genome Sequence of an Alphaproteobacterium, Caenispirillum salinarum AK4(T), Isolated from a Solar Saltern.</title>
        <authorList>
            <person name="Khatri I."/>
            <person name="Singh A."/>
            <person name="Korpole S."/>
            <person name="Pinnaka A.K."/>
            <person name="Subramanian S."/>
        </authorList>
    </citation>
    <scope>NUCLEOTIDE SEQUENCE [LARGE SCALE GENOMIC DNA]</scope>
    <source>
        <strain evidence="7">AK4</strain>
    </source>
</reference>
<feature type="transmembrane region" description="Helical" evidence="6">
    <location>
        <begin position="16"/>
        <end position="35"/>
    </location>
</feature>
<name>K9GU99_9PROT</name>
<dbReference type="RefSeq" id="WP_009541021.1">
    <property type="nucleotide sequence ID" value="NZ_ANHY01000012.1"/>
</dbReference>
<keyword evidence="3 6" id="KW-0812">Transmembrane</keyword>
<evidence type="ECO:0000256" key="6">
    <source>
        <dbReference type="SAM" id="Phobius"/>
    </source>
</evidence>
<dbReference type="EMBL" id="ANHY01000012">
    <property type="protein sequence ID" value="EKV29540.1"/>
    <property type="molecule type" value="Genomic_DNA"/>
</dbReference>
<accession>K9GU99</accession>
<dbReference type="Pfam" id="PF03626">
    <property type="entry name" value="COX4_pro"/>
    <property type="match status" value="1"/>
</dbReference>
<evidence type="ECO:0000313" key="8">
    <source>
        <dbReference type="Proteomes" id="UP000009881"/>
    </source>
</evidence>
<evidence type="ECO:0000256" key="1">
    <source>
        <dbReference type="ARBA" id="ARBA00004651"/>
    </source>
</evidence>
<proteinExistence type="predicted"/>